<dbReference type="Gene3D" id="4.10.270.10">
    <property type="entry name" value="Myosin, subunit A"/>
    <property type="match status" value="1"/>
</dbReference>
<dbReference type="InterPro" id="IPR036064">
    <property type="entry name" value="MYSc_Myo18"/>
</dbReference>
<dbReference type="Gene3D" id="2.30.42.10">
    <property type="match status" value="1"/>
</dbReference>
<evidence type="ECO:0000259" key="19">
    <source>
        <dbReference type="PROSITE" id="PS51456"/>
    </source>
</evidence>
<comment type="caution">
    <text evidence="16">Lacks conserved residue(s) required for the propagation of feature annotation.</text>
</comment>
<evidence type="ECO:0000256" key="6">
    <source>
        <dbReference type="ARBA" id="ARBA00022741"/>
    </source>
</evidence>
<dbReference type="InterPro" id="IPR000048">
    <property type="entry name" value="IQ_motif_EF-hand-BS"/>
</dbReference>
<dbReference type="Pfam" id="PF00612">
    <property type="entry name" value="IQ"/>
    <property type="match status" value="1"/>
</dbReference>
<keyword evidence="7 16" id="KW-0067">ATP-binding</keyword>
<dbReference type="PRINTS" id="PR00193">
    <property type="entry name" value="MYOSINHEAVY"/>
</dbReference>
<feature type="compositionally biased region" description="Low complexity" evidence="17">
    <location>
        <begin position="148"/>
        <end position="158"/>
    </location>
</feature>
<dbReference type="SUPFAM" id="SSF52540">
    <property type="entry name" value="P-loop containing nucleoside triphosphate hydrolases"/>
    <property type="match status" value="1"/>
</dbReference>
<dbReference type="FunFam" id="4.10.270.10:FF:000002">
    <property type="entry name" value="unconventional myosin-XVIIIa isoform X1"/>
    <property type="match status" value="1"/>
</dbReference>
<dbReference type="GO" id="GO:0051015">
    <property type="term" value="F:actin filament binding"/>
    <property type="evidence" value="ECO:0007669"/>
    <property type="project" value="TreeGrafter"/>
</dbReference>
<feature type="region of interest" description="Disordered" evidence="17">
    <location>
        <begin position="1"/>
        <end position="32"/>
    </location>
</feature>
<evidence type="ECO:0000313" key="21">
    <source>
        <dbReference type="Proteomes" id="UP000658642"/>
    </source>
</evidence>
<feature type="region of interest" description="Disordered" evidence="17">
    <location>
        <begin position="1440"/>
        <end position="1477"/>
    </location>
</feature>
<dbReference type="EMBL" id="WBMZ01016489">
    <property type="protein sequence ID" value="NXY25781.1"/>
    <property type="molecule type" value="Genomic_DNA"/>
</dbReference>
<evidence type="ECO:0000256" key="2">
    <source>
        <dbReference type="ARBA" id="ARBA00004601"/>
    </source>
</evidence>
<evidence type="ECO:0000256" key="3">
    <source>
        <dbReference type="ARBA" id="ARBA00008314"/>
    </source>
</evidence>
<feature type="non-terminal residue" evidence="20">
    <location>
        <position position="2002"/>
    </location>
</feature>
<evidence type="ECO:0000256" key="15">
    <source>
        <dbReference type="ARBA" id="ARBA00073449"/>
    </source>
</evidence>
<dbReference type="SMART" id="SM00228">
    <property type="entry name" value="PDZ"/>
    <property type="match status" value="1"/>
</dbReference>
<dbReference type="FunFam" id="1.20.120.720:FF:000007">
    <property type="entry name" value="unconventional myosin-XVIIIa isoform X2"/>
    <property type="match status" value="1"/>
</dbReference>
<evidence type="ECO:0000256" key="9">
    <source>
        <dbReference type="ARBA" id="ARBA00023054"/>
    </source>
</evidence>
<dbReference type="InterPro" id="IPR036961">
    <property type="entry name" value="Kinesin_motor_dom_sf"/>
</dbReference>
<feature type="compositionally biased region" description="Basic and acidic residues" evidence="17">
    <location>
        <begin position="1"/>
        <end position="15"/>
    </location>
</feature>
<dbReference type="InterPro" id="IPR001609">
    <property type="entry name" value="Myosin_head_motor_dom-like"/>
</dbReference>
<evidence type="ECO:0000256" key="17">
    <source>
        <dbReference type="SAM" id="MobiDB-lite"/>
    </source>
</evidence>
<dbReference type="GO" id="GO:0005815">
    <property type="term" value="C:microtubule organizing center"/>
    <property type="evidence" value="ECO:0007669"/>
    <property type="project" value="UniProtKB-SubCell"/>
</dbReference>
<dbReference type="GO" id="GO:0005524">
    <property type="term" value="F:ATP binding"/>
    <property type="evidence" value="ECO:0007669"/>
    <property type="project" value="UniProtKB-UniRule"/>
</dbReference>
<dbReference type="Pfam" id="PF00595">
    <property type="entry name" value="PDZ"/>
    <property type="match status" value="1"/>
</dbReference>
<dbReference type="OrthoDB" id="2505895at2759"/>
<keyword evidence="9" id="KW-0175">Coiled coil</keyword>
<dbReference type="PANTHER" id="PTHR45615">
    <property type="entry name" value="MYOSIN HEAVY CHAIN, NON-MUSCLE"/>
    <property type="match status" value="1"/>
</dbReference>
<dbReference type="GO" id="GO:0032982">
    <property type="term" value="C:myosin filament"/>
    <property type="evidence" value="ECO:0007669"/>
    <property type="project" value="TreeGrafter"/>
</dbReference>
<proteinExistence type="inferred from homology"/>
<keyword evidence="12" id="KW-0206">Cytoskeleton</keyword>
<feature type="compositionally biased region" description="Polar residues" evidence="17">
    <location>
        <begin position="1983"/>
        <end position="1992"/>
    </location>
</feature>
<dbReference type="InterPro" id="IPR027417">
    <property type="entry name" value="P-loop_NTPase"/>
</dbReference>
<feature type="compositionally biased region" description="Basic and acidic residues" evidence="17">
    <location>
        <begin position="1993"/>
        <end position="2002"/>
    </location>
</feature>
<keyword evidence="4" id="KW-0963">Cytoplasm</keyword>
<dbReference type="FunFam" id="1.20.58.530:FF:000011">
    <property type="entry name" value="unconventional myosin-XVIIIa isoform X2"/>
    <property type="match status" value="1"/>
</dbReference>
<feature type="domain" description="Myosin motor" evidence="19">
    <location>
        <begin position="409"/>
        <end position="1181"/>
    </location>
</feature>
<dbReference type="Gene3D" id="1.20.5.340">
    <property type="match status" value="1"/>
</dbReference>
<dbReference type="GO" id="GO:0005794">
    <property type="term" value="C:Golgi apparatus"/>
    <property type="evidence" value="ECO:0007669"/>
    <property type="project" value="UniProtKB-SubCell"/>
</dbReference>
<dbReference type="InterPro" id="IPR036034">
    <property type="entry name" value="PDZ_sf"/>
</dbReference>
<dbReference type="GO" id="GO:1903028">
    <property type="term" value="P:positive regulation of opsonization"/>
    <property type="evidence" value="ECO:0007669"/>
    <property type="project" value="UniProtKB-ARBA"/>
</dbReference>
<evidence type="ECO:0000256" key="1">
    <source>
        <dbReference type="ARBA" id="ARBA00004267"/>
    </source>
</evidence>
<evidence type="ECO:0000256" key="11">
    <source>
        <dbReference type="ARBA" id="ARBA00023175"/>
    </source>
</evidence>
<dbReference type="FunFam" id="1.20.5.1160:FF:000006">
    <property type="entry name" value="Myosin-XVIIIa isoform a"/>
    <property type="match status" value="1"/>
</dbReference>
<dbReference type="Proteomes" id="UP000658642">
    <property type="component" value="Unassembled WGS sequence"/>
</dbReference>
<evidence type="ECO:0000256" key="8">
    <source>
        <dbReference type="ARBA" id="ARBA00023034"/>
    </source>
</evidence>
<feature type="non-terminal residue" evidence="20">
    <location>
        <position position="1"/>
    </location>
</feature>
<evidence type="ECO:0000256" key="5">
    <source>
        <dbReference type="ARBA" id="ARBA00022553"/>
    </source>
</evidence>
<feature type="region of interest" description="Disordered" evidence="17">
    <location>
        <begin position="1848"/>
        <end position="1876"/>
    </location>
</feature>
<comment type="function">
    <text evidence="14">May link Golgi membranes to the cytoskeleton and participate in the tensile force required for vesicle budding from the Golgi. Thereby, may play a role in Golgi membrane trafficking and could indirectly give its flattened shape to the Golgi apparatus. Alternatively, in concert with LURAP1 and CDC42BPA/CDC42BPB, has been involved in modulating lamellar actomyosin retrograde flow that is crucial to cell protrusion and migration. May be involved in the maintenance of the stromal cell architectures required for cell to cell contact. Regulates trafficking, expression, and activation of innate immune receptors on macrophages. Plays a role to suppress inflammatory responsiveness of macrophages via a mechanism that modulates CD14 trafficking. Acts as a receptor of surfactant-associated protein A (SFTPA1/SP-A) and plays an important role in internalization and clearance of SFTPA1-opsonized S.aureus by alveolar macrophages. Strongly enhances natural killer cell cytotoxicity.</text>
</comment>
<comment type="subcellular location">
    <subcellularLocation>
        <location evidence="1">Cytoplasm</location>
        <location evidence="1">Cytoskeleton</location>
        <location evidence="1">Microtubule organizing center</location>
    </subcellularLocation>
    <subcellularLocation>
        <location evidence="2">Golgi apparatus</location>
        <location evidence="2">trans-Golgi network</location>
    </subcellularLocation>
    <subcellularLocation>
        <location evidence="13">Golgi outpost</location>
    </subcellularLocation>
</comment>
<dbReference type="InterPro" id="IPR001478">
    <property type="entry name" value="PDZ"/>
</dbReference>
<keyword evidence="5" id="KW-0597">Phosphoprotein</keyword>
<dbReference type="SUPFAM" id="SSF50156">
    <property type="entry name" value="PDZ domain-like"/>
    <property type="match status" value="1"/>
</dbReference>
<comment type="similarity">
    <text evidence="3 16">Belongs to the TRAFAC class myosin-kinesin ATPase superfamily. Myosin family.</text>
</comment>
<sequence length="2002" mass="226111">MFNLMKKDKEKDGARKEKKKEKKERMSAAELKSLEEMSMRRGFFNLNRASKRDSKTRLEISNPIPIKVASGSELHLTDIDSDSNRGSVILDSGHLSTASSSDDLKADDANFKGSVLQRAAKFGSLAKQNSQVIVKRFSFSQKSRDGSTSETSTPSEHSAAPSPQVEVRMLETPLDKQGVPSGQPCTPPTTSLRARVPELVGKRFPAELRLPALVPPQPPTPRQLELQRRNTGDFGFSLRRTTMLDRGPDGQVYRRVVHFAEPGAGTKDLALGLVPGDRLVEINGRNVENKSRDEIVEMIRQSGETVQLKVQPILELSELSRCWLRGGQGTRRAAWDAKTEEQIAAEEAWYETEKVWLVHKDGFSLGSQLRPEADSPLPEGKVKVKLDHDGAILEVEEDDVEKANPPSCDRVEDLASLLYLNESSTLHTLRQRYGGNLLHTYAGPTMVIINPLSSPSMYSEKVMHMFKGCRREDTSPHIYAVAQAAYRSMLMSRQDQAIVLLGASGSGKTTNCQHLVQYLATIAGSTGKVFSAEKWQALYTILEAFGNSSTSMNSNATRFSQIISLDFDQAGQVASASIQTLLLEKLRVARRPASEATFHVFYYLLACSDSTLRTELHFNHLAENNVFGIVPPSKPEEKQKATQQFSKLLAAMKVMGISGDEQKAFWLILGAIYHLGAAGATKAGRKQFARHEWAQKAAYLLGCSLEELSSAIFKHHPKGTLQRSTSFRQGPDESPLGDSGTGPKLTALECLEGMAAGLYSELFTLLISLLNRALKSSQHSVCSVTVVDSPGAQNPELAGQSRGATFEELCHNYAQERLQQLFHQRTFARELERYKEENIELNLADAEPSSSGSVAAVDQSSHQALVRSLARTDEARGLLWLLEEEALQPGGNEDTLLERLFSYYGPQEGGKKGHDPLLPSDKPRHFLLGHSSGTNWVEYDATGWLNYVKHNPASQNASVLLQESQKKVISSLFAGRGGSALVLSGSVAGLEGGSQLALRRATSMRKTFTTGVAAVKKKSLCIQIKLQVDALIDSIKKSKLHFVHCFLPKAGGGGDPQAVPCRRVSGSELELPAEHCEAGLMQLDVPLLRAQLRGSRLLDALRMYRQGYPDHMVFAEFRRRFDVLAPHLTKKHGRNYIVVDEKRAVEELLESLDLEKSSYHMGLSRVFFRAGSLARLEEQRDTQTSRNITLFQAACRGFLARQHFKKRKIQDLAIRCVQKNIKKNKGVKDWPWWKLFTTVRPLIEVQLTEDQIRGKDEEIQQLKSKLEKVEKERNELRLNSDRLESRITELTSELTDERNTGESASQLLDAETAERLRAEKEMKDLQAKYDALKKQMESMEMEVMEARLIRAAELNGELDDDDSGGEWRLKYERAVREIDFTKKRLQQELEDKLEVEQQGKRQLERKLADLQADSEESQRALQQLKKKCQRLAAELQDTKLHLEGQQGRNHDLEKKQRRFDSELSQAHDEAQRERLQREKLSREKDVLVAEVFGLKQLLEDKDSDIAGLTQKAEALEAELQDISSQESKDEASLAKVKKQLRDLEAKVKDQEEELDEQAGTIQMLEQAKLRLEMEMERLRQTHAKEVESRDEEVEEIRQSCQKKLKQMEVQLEEEYEDKQKVLREKRELESKLSAVSEQANQRDFETEKRLRRDLKRTKALLADAQIMLDHLKNNAPSKREITQLKNQLEESEFTCAAAVKARKSMEVEIEDLHLQIDDLSKAKAALEEQLSRLQREKNEVQSRLEEDQEDMNELMKKHKAAVAQASRDLAQMNDLQAQLEEVSKEKQELQEKLQGLQSQLEFLEQSMVDKSLVSRQEAKIRELETRLEFERTQVKRLESLATRLKENMEKLTEERDQRAAAENREKEQNKRLQRQLRDVKEEMGELAKKEAEASRKKHELEMDLESLEAANQSLQSDLKLAFKRIGDLQAAIEDEMESDSNEDLINSLQDMVAKYQKRKSKLDGDSDVDSELEERVDGVKSWLSKNKGSSKALSDDGSLKGS</sequence>
<accession>A0A852PQH7</accession>
<dbReference type="FunFam" id="3.40.850.10:FF:000020">
    <property type="entry name" value="unconventional myosin-XVIIIa isoform X1"/>
    <property type="match status" value="1"/>
</dbReference>
<name>A0A852PQH7_9PASS</name>
<reference evidence="20" key="1">
    <citation type="submission" date="2020-02" db="EMBL/GenBank/DDBJ databases">
        <title>Bird 10,000 Genomes (B10K) Project - Family phase.</title>
        <authorList>
            <person name="Zhang G."/>
        </authorList>
    </citation>
    <scope>NUCLEOTIDE SEQUENCE</scope>
    <source>
        <strain evidence="20">B10K-DU-029-61</strain>
        <tissue evidence="20">Blood</tissue>
    </source>
</reference>
<evidence type="ECO:0000313" key="20">
    <source>
        <dbReference type="EMBL" id="NXY25781.1"/>
    </source>
</evidence>
<feature type="region of interest" description="Disordered" evidence="17">
    <location>
        <begin position="1955"/>
        <end position="2002"/>
    </location>
</feature>
<dbReference type="FunFam" id="2.30.42.10:FF:000059">
    <property type="entry name" value="unconventional myosin-XVIIIa isoform X1"/>
    <property type="match status" value="1"/>
</dbReference>
<dbReference type="Gene3D" id="3.30.70.1590">
    <property type="match status" value="1"/>
</dbReference>
<evidence type="ECO:0000256" key="14">
    <source>
        <dbReference type="ARBA" id="ARBA00058021"/>
    </source>
</evidence>
<dbReference type="PROSITE" id="PS50106">
    <property type="entry name" value="PDZ"/>
    <property type="match status" value="1"/>
</dbReference>
<comment type="caution">
    <text evidence="20">The sequence shown here is derived from an EMBL/GenBank/DDBJ whole genome shotgun (WGS) entry which is preliminary data.</text>
</comment>
<keyword evidence="11 16" id="KW-0505">Motor protein</keyword>
<keyword evidence="16" id="KW-0009">Actin-binding</keyword>
<dbReference type="InterPro" id="IPR002928">
    <property type="entry name" value="Myosin_tail"/>
</dbReference>
<evidence type="ECO:0000256" key="4">
    <source>
        <dbReference type="ARBA" id="ARBA00022490"/>
    </source>
</evidence>
<evidence type="ECO:0000256" key="12">
    <source>
        <dbReference type="ARBA" id="ARBA00023212"/>
    </source>
</evidence>
<dbReference type="Pfam" id="PF24556">
    <property type="entry name" value="SH3_Myosin-XVIIIa"/>
    <property type="match status" value="1"/>
</dbReference>
<dbReference type="GO" id="GO:0016460">
    <property type="term" value="C:myosin II complex"/>
    <property type="evidence" value="ECO:0007669"/>
    <property type="project" value="TreeGrafter"/>
</dbReference>
<evidence type="ECO:0000256" key="16">
    <source>
        <dbReference type="PROSITE-ProRule" id="PRU00782"/>
    </source>
</evidence>
<evidence type="ECO:0000256" key="7">
    <source>
        <dbReference type="ARBA" id="ARBA00022840"/>
    </source>
</evidence>
<feature type="domain" description="PDZ" evidence="18">
    <location>
        <begin position="223"/>
        <end position="314"/>
    </location>
</feature>
<keyword evidence="21" id="KW-1185">Reference proteome</keyword>
<dbReference type="InterPro" id="IPR057772">
    <property type="entry name" value="SH3_Myo18a"/>
</dbReference>
<feature type="binding site" evidence="16">
    <location>
        <begin position="502"/>
        <end position="509"/>
    </location>
    <ligand>
        <name>ATP</name>
        <dbReference type="ChEBI" id="CHEBI:30616"/>
    </ligand>
</feature>
<dbReference type="Gene3D" id="1.20.5.1160">
    <property type="entry name" value="Vasodilator-stimulated phosphoprotein"/>
    <property type="match status" value="1"/>
</dbReference>
<dbReference type="Pfam" id="PF00063">
    <property type="entry name" value="Myosin_head"/>
    <property type="match status" value="2"/>
</dbReference>
<dbReference type="SMART" id="SM00242">
    <property type="entry name" value="MYSc"/>
    <property type="match status" value="1"/>
</dbReference>
<feature type="region of interest" description="Disordered" evidence="17">
    <location>
        <begin position="721"/>
        <end position="741"/>
    </location>
</feature>
<dbReference type="CDD" id="cd06747">
    <property type="entry name" value="PDZ_MYO18-like"/>
    <property type="match status" value="1"/>
</dbReference>
<keyword evidence="8" id="KW-0333">Golgi apparatus</keyword>
<dbReference type="SMART" id="SM00015">
    <property type="entry name" value="IQ"/>
    <property type="match status" value="1"/>
</dbReference>
<dbReference type="PANTHER" id="PTHR45615:SF13">
    <property type="entry name" value="UNCONVENTIONAL MYOSIN-XVIIIA"/>
    <property type="match status" value="1"/>
</dbReference>
<organism evidence="20 21">
    <name type="scientific">Atrichornis clamosus</name>
    <dbReference type="NCBI Taxonomy" id="449594"/>
    <lineage>
        <taxon>Eukaryota</taxon>
        <taxon>Metazoa</taxon>
        <taxon>Chordata</taxon>
        <taxon>Craniata</taxon>
        <taxon>Vertebrata</taxon>
        <taxon>Euteleostomi</taxon>
        <taxon>Archelosauria</taxon>
        <taxon>Archosauria</taxon>
        <taxon>Dinosauria</taxon>
        <taxon>Saurischia</taxon>
        <taxon>Theropoda</taxon>
        <taxon>Coelurosauria</taxon>
        <taxon>Aves</taxon>
        <taxon>Neognathae</taxon>
        <taxon>Neoaves</taxon>
        <taxon>Telluraves</taxon>
        <taxon>Australaves</taxon>
        <taxon>Passeriformes</taxon>
        <taxon>Menuridae</taxon>
        <taxon>Atrichornis</taxon>
    </lineage>
</organism>
<feature type="region of interest" description="Disordered" evidence="17">
    <location>
        <begin position="140"/>
        <end position="164"/>
    </location>
</feature>
<dbReference type="GO" id="GO:0031032">
    <property type="term" value="P:actomyosin structure organization"/>
    <property type="evidence" value="ECO:0007669"/>
    <property type="project" value="TreeGrafter"/>
</dbReference>
<protein>
    <recommendedName>
        <fullName evidence="15">Unconventional myosin-XVIIIa</fullName>
    </recommendedName>
</protein>
<dbReference type="Pfam" id="PF01576">
    <property type="entry name" value="Myosin_tail_1"/>
    <property type="match status" value="1"/>
</dbReference>
<dbReference type="Gene3D" id="1.10.10.820">
    <property type="match status" value="1"/>
</dbReference>
<dbReference type="Gene3D" id="3.40.850.10">
    <property type="entry name" value="Kinesin motor domain"/>
    <property type="match status" value="1"/>
</dbReference>
<gene>
    <name evidence="20" type="primary">Myo18a</name>
    <name evidence="20" type="ORF">ATRCLA_R04318</name>
</gene>
<feature type="compositionally biased region" description="Basic and acidic residues" evidence="17">
    <location>
        <begin position="23"/>
        <end position="32"/>
    </location>
</feature>
<keyword evidence="6 16" id="KW-0547">Nucleotide-binding</keyword>
<dbReference type="CDD" id="cd01386">
    <property type="entry name" value="MYSc_Myo18"/>
    <property type="match status" value="1"/>
</dbReference>
<keyword evidence="10 16" id="KW-0518">Myosin</keyword>
<dbReference type="FunFam" id="1.10.10.820:FF:000004">
    <property type="entry name" value="unconventional myosin-XVIIIa isoform X1"/>
    <property type="match status" value="1"/>
</dbReference>
<evidence type="ECO:0000256" key="10">
    <source>
        <dbReference type="ARBA" id="ARBA00023123"/>
    </source>
</evidence>
<evidence type="ECO:0000256" key="13">
    <source>
        <dbReference type="ARBA" id="ARBA00024182"/>
    </source>
</evidence>
<dbReference type="PROSITE" id="PS51456">
    <property type="entry name" value="MYOSIN_MOTOR"/>
    <property type="match status" value="1"/>
</dbReference>
<evidence type="ECO:0000259" key="18">
    <source>
        <dbReference type="PROSITE" id="PS50106"/>
    </source>
</evidence>
<dbReference type="GO" id="GO:0043030">
    <property type="term" value="P:regulation of macrophage activation"/>
    <property type="evidence" value="ECO:0007669"/>
    <property type="project" value="UniProtKB-ARBA"/>
</dbReference>
<dbReference type="Gene3D" id="1.20.120.720">
    <property type="entry name" value="Myosin VI head, motor domain, U50 subdomain"/>
    <property type="match status" value="1"/>
</dbReference>
<dbReference type="Gene3D" id="1.20.58.530">
    <property type="match status" value="1"/>
</dbReference>
<dbReference type="PROSITE" id="PS50096">
    <property type="entry name" value="IQ"/>
    <property type="match status" value="1"/>
</dbReference>
<dbReference type="GO" id="GO:0003774">
    <property type="term" value="F:cytoskeletal motor activity"/>
    <property type="evidence" value="ECO:0007669"/>
    <property type="project" value="UniProtKB-UniRule"/>
</dbReference>
<dbReference type="SUPFAM" id="SSF90257">
    <property type="entry name" value="Myosin rod fragments"/>
    <property type="match status" value="1"/>
</dbReference>